<accession>A0A147KIB1</accession>
<sequence length="167" mass="18607">MRAQIGDRLIVERPRDDLPAREGVVLRVQGEDGAPPYWVRWLDEGREALVYPGPDARIAPAVPRQARAEDYRPYRGRTTKRMTVDITVSEEHENGSVRTLATAEMSSGTWANLRGRGEARKHPDDVDIPEIGDELAVSRALSDLATRLRQAAADDIVDHTGTPWQST</sequence>
<evidence type="ECO:0000313" key="3">
    <source>
        <dbReference type="Proteomes" id="UP000074382"/>
    </source>
</evidence>
<reference evidence="3" key="1">
    <citation type="journal article" date="2017" name="Acta Aliment.">
        <title>Plant polysaccharide degrading enzyme system of Thermpbifida cellulosilytica TB100 revealed by de novo genome project data.</title>
        <authorList>
            <person name="Toth A."/>
            <person name="Baka E."/>
            <person name="Luzics S."/>
            <person name="Bata-Vidacs I."/>
            <person name="Nagy I."/>
            <person name="Balint B."/>
            <person name="Herceg R."/>
            <person name="Olasz F."/>
            <person name="Wilk T."/>
            <person name="Nagy T."/>
            <person name="Kriszt B."/>
            <person name="Nagy I."/>
            <person name="Kukolya J."/>
        </authorList>
    </citation>
    <scope>NUCLEOTIDE SEQUENCE [LARGE SCALE GENOMIC DNA]</scope>
    <source>
        <strain evidence="3">TB100</strain>
    </source>
</reference>
<dbReference type="SUPFAM" id="SSF50118">
    <property type="entry name" value="Cell growth inhibitor/plasmid maintenance toxic component"/>
    <property type="match status" value="1"/>
</dbReference>
<dbReference type="AlphaFoldDB" id="A0A147KIB1"/>
<dbReference type="OrthoDB" id="4828144at2"/>
<dbReference type="InterPro" id="IPR038070">
    <property type="entry name" value="Rv2632c-like_sf"/>
</dbReference>
<dbReference type="InterPro" id="IPR015057">
    <property type="entry name" value="Rv2632c-like"/>
</dbReference>
<dbReference type="PATRIC" id="fig|665004.4.peg.1482"/>
<dbReference type="SUPFAM" id="SSF143212">
    <property type="entry name" value="Rv2632c-like"/>
    <property type="match status" value="1"/>
</dbReference>
<dbReference type="Proteomes" id="UP000074382">
    <property type="component" value="Unassembled WGS sequence"/>
</dbReference>
<proteinExistence type="predicted"/>
<dbReference type="EMBL" id="LGEM01000045">
    <property type="protein sequence ID" value="KUP97027.1"/>
    <property type="molecule type" value="Genomic_DNA"/>
</dbReference>
<comment type="caution">
    <text evidence="2">The sequence shown here is derived from an EMBL/GenBank/DDBJ whole genome shotgun (WGS) entry which is preliminary data.</text>
</comment>
<dbReference type="Gene3D" id="3.30.160.240">
    <property type="entry name" value="Rv1738"/>
    <property type="match status" value="1"/>
</dbReference>
<evidence type="ECO:0000313" key="2">
    <source>
        <dbReference type="EMBL" id="KUP97027.1"/>
    </source>
</evidence>
<dbReference type="Pfam" id="PF08962">
    <property type="entry name" value="Rv2632c-like"/>
    <property type="match status" value="1"/>
</dbReference>
<evidence type="ECO:0000259" key="1">
    <source>
        <dbReference type="Pfam" id="PF08940"/>
    </source>
</evidence>
<dbReference type="RefSeq" id="WP_068754791.1">
    <property type="nucleotide sequence ID" value="NZ_KQ950181.1"/>
</dbReference>
<dbReference type="Gene3D" id="2.30.30.440">
    <property type="entry name" value="Domain of unknown function DUF1918"/>
    <property type="match status" value="1"/>
</dbReference>
<organism evidence="2 3">
    <name type="scientific">Thermobifida cellulosilytica TB100</name>
    <dbReference type="NCBI Taxonomy" id="665004"/>
    <lineage>
        <taxon>Bacteria</taxon>
        <taxon>Bacillati</taxon>
        <taxon>Actinomycetota</taxon>
        <taxon>Actinomycetes</taxon>
        <taxon>Streptosporangiales</taxon>
        <taxon>Nocardiopsidaceae</taxon>
        <taxon>Thermobifida</taxon>
    </lineage>
</organism>
<protein>
    <recommendedName>
        <fullName evidence="1">DUF1918 domain-containing protein</fullName>
    </recommendedName>
</protein>
<dbReference type="Pfam" id="PF08940">
    <property type="entry name" value="DUF1918"/>
    <property type="match status" value="1"/>
</dbReference>
<dbReference type="InterPro" id="IPR015035">
    <property type="entry name" value="DUF1918"/>
</dbReference>
<name>A0A147KIB1_THECS</name>
<gene>
    <name evidence="2" type="ORF">AC529_08990</name>
</gene>
<dbReference type="STRING" id="665004.AC529_08990"/>
<feature type="domain" description="DUF1918" evidence="1">
    <location>
        <begin position="1"/>
        <end position="58"/>
    </location>
</feature>
<keyword evidence="3" id="KW-1185">Reference proteome</keyword>